<sequence length="438" mass="47280">MQHSLHNPDTRTLPEGWADHFDSQRQIWYYVDLYAEKPRVSFAHPCDLDNQQPSSAPARVKEGVRSTRCLQKPIGPRKNSSASINTIIRETQRNRRATVAQQLYASSGVIPSTGASSPLGFRSSSASLRRPSVSNCPAPEEAACLSSKCSIVSATSSSPLPVSPHIDNHHPRNFFDCTRLAPGTRRMTVNGARPSLMQTSIPVKSDAGAHSYTSTQSFYHPSVSTSVKNSPSPVLISTQECPDTPAQTVQSNKSYSQRPLITILSNNAPDQSSTSSRFYAGKTAESTTYKVSTEDHVLVVPNQVSTQTSSTTTLNMSTLESASPGASGGSKKPRSLPPINTTTPILQPKPIRSLRGISLNLQVQVAGITETPNTEVEPSKNKAKSQLSNLSLRSNSKWKGKQKQVDPPEDMSGAPSVVGTFASSIDNSYILMDSLDQT</sequence>
<comment type="caution">
    <text evidence="2">The sequence shown here is derived from an EMBL/GenBank/DDBJ whole genome shotgun (WGS) entry which is preliminary data.</text>
</comment>
<feature type="region of interest" description="Disordered" evidence="1">
    <location>
        <begin position="371"/>
        <end position="418"/>
    </location>
</feature>
<gene>
    <name evidence="2" type="ORF">JR316_000796</name>
</gene>
<organism evidence="2">
    <name type="scientific">Psilocybe cubensis</name>
    <name type="common">Psychedelic mushroom</name>
    <name type="synonym">Stropharia cubensis</name>
    <dbReference type="NCBI Taxonomy" id="181762"/>
    <lineage>
        <taxon>Eukaryota</taxon>
        <taxon>Fungi</taxon>
        <taxon>Dikarya</taxon>
        <taxon>Basidiomycota</taxon>
        <taxon>Agaricomycotina</taxon>
        <taxon>Agaricomycetes</taxon>
        <taxon>Agaricomycetidae</taxon>
        <taxon>Agaricales</taxon>
        <taxon>Agaricineae</taxon>
        <taxon>Strophariaceae</taxon>
        <taxon>Psilocybe</taxon>
    </lineage>
</organism>
<feature type="compositionally biased region" description="Low complexity" evidence="1">
    <location>
        <begin position="307"/>
        <end position="325"/>
    </location>
</feature>
<proteinExistence type="predicted"/>
<accession>A0A8H8CQM1</accession>
<evidence type="ECO:0008006" key="3">
    <source>
        <dbReference type="Google" id="ProtNLM"/>
    </source>
</evidence>
<evidence type="ECO:0000256" key="1">
    <source>
        <dbReference type="SAM" id="MobiDB-lite"/>
    </source>
</evidence>
<reference evidence="2" key="1">
    <citation type="submission" date="2021-02" db="EMBL/GenBank/DDBJ databases">
        <title>Psilocybe cubensis genome.</title>
        <authorList>
            <person name="Mckernan K.J."/>
            <person name="Crawford S."/>
            <person name="Trippe A."/>
            <person name="Kane L.T."/>
            <person name="Mclaughlin S."/>
        </authorList>
    </citation>
    <scope>NUCLEOTIDE SEQUENCE [LARGE SCALE GENOMIC DNA]</scope>
    <source>
        <strain evidence="2">MGC-MH-2018</strain>
    </source>
</reference>
<evidence type="ECO:0000313" key="2">
    <source>
        <dbReference type="EMBL" id="KAG5174138.1"/>
    </source>
</evidence>
<dbReference type="EMBL" id="JAFIQS010000001">
    <property type="protein sequence ID" value="KAG5174138.1"/>
    <property type="molecule type" value="Genomic_DNA"/>
</dbReference>
<dbReference type="AlphaFoldDB" id="A0A8H8CQM1"/>
<protein>
    <recommendedName>
        <fullName evidence="3">WW domain-containing protein</fullName>
    </recommendedName>
</protein>
<name>A0A8H8CQM1_PSICU</name>
<feature type="compositionally biased region" description="Low complexity" evidence="1">
    <location>
        <begin position="385"/>
        <end position="395"/>
    </location>
</feature>
<feature type="region of interest" description="Disordered" evidence="1">
    <location>
        <begin position="307"/>
        <end position="346"/>
    </location>
</feature>